<evidence type="ECO:0000259" key="6">
    <source>
        <dbReference type="PROSITE" id="PS51194"/>
    </source>
</evidence>
<reference evidence="7" key="1">
    <citation type="journal article" date="2007" name="ISME J.">
        <title>Genomic plasticity in prokaryotes: the case of the square haloarchaeon.</title>
        <authorList>
            <person name="Cuadros-Orellana S."/>
            <person name="Martin-Cuadrado A.B."/>
            <person name="Legault B."/>
            <person name="D'Auria G."/>
            <person name="Zhaxybayeva O."/>
            <person name="Papke R.T."/>
            <person name="Rodriguez-Valera F."/>
        </authorList>
    </citation>
    <scope>NUCLEOTIDE SEQUENCE</scope>
</reference>
<dbReference type="EMBL" id="EF583997">
    <property type="protein sequence ID" value="ABQ76028.1"/>
    <property type="molecule type" value="Genomic_DNA"/>
</dbReference>
<feature type="domain" description="Helicase C-terminal" evidence="6">
    <location>
        <begin position="292"/>
        <end position="454"/>
    </location>
</feature>
<dbReference type="InterPro" id="IPR050615">
    <property type="entry name" value="ATP-dep_DNA_Helicase"/>
</dbReference>
<sequence>MTSLTVPSWLTPREYQSEAVRTWESSQGQGILNMATGTGKTITALIAATDLYTLQNDRLALIVAAPYTHLVDQWTADLEEFGATPFRAYGSRSGWTSDITGAVTEFTSGARDLLTIVTTHKTFATKHFQRILTRVDGTETMLIADEVHHMGAPHLRQFLPTDVRARLGLSATPERWYDDEGTDALLSYFSNGIVYDYGLAEAIANGYLSEYYYIPHIIELTDDEAESYLALSKAIGRILADNDGGGQTGGSIDITDDEELQQLLIRRSRLVGTARNKIQTLESLIREVGPESIHHSLIYCGDGRVEIDADSDIAETTNDDETELKRQLRIVTELLGTDLGVRAHQFTYEEDQKTRERLLNDFEDGSLQALIAIRCLDEGVDVPATQTAFMLASSSNPRQFVQRRGRILRPHENKRHSIIHDFIVTPPAAISENSDTDTFSIERQLLKSELQRVATFTQNAKNHPDANLSNIPTTEGSLRILKNNFNLMDM</sequence>
<dbReference type="AlphaFoldDB" id="A5YSS1"/>
<accession>A5YSS1</accession>
<proteinExistence type="predicted"/>
<dbReference type="GO" id="GO:0140097">
    <property type="term" value="F:catalytic activity, acting on DNA"/>
    <property type="evidence" value="ECO:0007669"/>
    <property type="project" value="UniProtKB-ARBA"/>
</dbReference>
<organism evidence="7">
    <name type="scientific">uncultured haloarchaeon</name>
    <dbReference type="NCBI Taxonomy" id="160804"/>
    <lineage>
        <taxon>Archaea</taxon>
        <taxon>Methanobacteriati</taxon>
        <taxon>Methanobacteriota</taxon>
        <taxon>Stenosarchaea group</taxon>
        <taxon>Halobacteria</taxon>
        <taxon>Halobacteriales</taxon>
        <taxon>Halobacteriaceae</taxon>
        <taxon>environmental samples</taxon>
    </lineage>
</organism>
<evidence type="ECO:0000256" key="2">
    <source>
        <dbReference type="ARBA" id="ARBA00022801"/>
    </source>
</evidence>
<dbReference type="GO" id="GO:0003677">
    <property type="term" value="F:DNA binding"/>
    <property type="evidence" value="ECO:0007669"/>
    <property type="project" value="InterPro"/>
</dbReference>
<dbReference type="Gene3D" id="3.40.50.300">
    <property type="entry name" value="P-loop containing nucleotide triphosphate hydrolases"/>
    <property type="match status" value="2"/>
</dbReference>
<keyword evidence="4" id="KW-0067">ATP-binding</keyword>
<dbReference type="PROSITE" id="PS51192">
    <property type="entry name" value="HELICASE_ATP_BIND_1"/>
    <property type="match status" value="1"/>
</dbReference>
<dbReference type="GO" id="GO:0016787">
    <property type="term" value="F:hydrolase activity"/>
    <property type="evidence" value="ECO:0007669"/>
    <property type="project" value="UniProtKB-KW"/>
</dbReference>
<dbReference type="SUPFAM" id="SSF52540">
    <property type="entry name" value="P-loop containing nucleoside triphosphate hydrolases"/>
    <property type="match status" value="1"/>
</dbReference>
<dbReference type="GO" id="GO:0005524">
    <property type="term" value="F:ATP binding"/>
    <property type="evidence" value="ECO:0007669"/>
    <property type="project" value="UniProtKB-KW"/>
</dbReference>
<protein>
    <submittedName>
        <fullName evidence="7">Uncharacterized protein</fullName>
    </submittedName>
</protein>
<dbReference type="Pfam" id="PF04851">
    <property type="entry name" value="ResIII"/>
    <property type="match status" value="1"/>
</dbReference>
<dbReference type="SMART" id="SM00487">
    <property type="entry name" value="DEXDc"/>
    <property type="match status" value="1"/>
</dbReference>
<keyword evidence="3" id="KW-0347">Helicase</keyword>
<evidence type="ECO:0000256" key="1">
    <source>
        <dbReference type="ARBA" id="ARBA00022741"/>
    </source>
</evidence>
<dbReference type="PROSITE" id="PS51194">
    <property type="entry name" value="HELICASE_CTER"/>
    <property type="match status" value="1"/>
</dbReference>
<keyword evidence="2" id="KW-0378">Hydrolase</keyword>
<dbReference type="InterPro" id="IPR006935">
    <property type="entry name" value="Helicase/UvrB_N"/>
</dbReference>
<evidence type="ECO:0000313" key="7">
    <source>
        <dbReference type="EMBL" id="ABQ76028.1"/>
    </source>
</evidence>
<evidence type="ECO:0000256" key="3">
    <source>
        <dbReference type="ARBA" id="ARBA00022806"/>
    </source>
</evidence>
<dbReference type="InterPro" id="IPR001650">
    <property type="entry name" value="Helicase_C-like"/>
</dbReference>
<dbReference type="GO" id="GO:0004386">
    <property type="term" value="F:helicase activity"/>
    <property type="evidence" value="ECO:0007669"/>
    <property type="project" value="UniProtKB-KW"/>
</dbReference>
<dbReference type="InterPro" id="IPR014001">
    <property type="entry name" value="Helicase_ATP-bd"/>
</dbReference>
<name>A5YSS1_9EURY</name>
<feature type="domain" description="Helicase ATP-binding" evidence="5">
    <location>
        <begin position="21"/>
        <end position="191"/>
    </location>
</feature>
<keyword evidence="1" id="KW-0547">Nucleotide-binding</keyword>
<dbReference type="Pfam" id="PF00271">
    <property type="entry name" value="Helicase_C"/>
    <property type="match status" value="1"/>
</dbReference>
<evidence type="ECO:0000259" key="5">
    <source>
        <dbReference type="PROSITE" id="PS51192"/>
    </source>
</evidence>
<dbReference type="InterPro" id="IPR027417">
    <property type="entry name" value="P-loop_NTPase"/>
</dbReference>
<evidence type="ECO:0000256" key="4">
    <source>
        <dbReference type="ARBA" id="ARBA00022840"/>
    </source>
</evidence>
<dbReference type="PANTHER" id="PTHR11274">
    <property type="entry name" value="RAD25/XP-B DNA REPAIR HELICASE"/>
    <property type="match status" value="1"/>
</dbReference>
<dbReference type="SMART" id="SM00490">
    <property type="entry name" value="HELICc"/>
    <property type="match status" value="1"/>
</dbReference>
<dbReference type="PANTHER" id="PTHR11274:SF0">
    <property type="entry name" value="GENERAL TRANSCRIPTION AND DNA REPAIR FACTOR IIH HELICASE SUBUNIT XPB"/>
    <property type="match status" value="1"/>
</dbReference>